<keyword evidence="3" id="KW-1185">Reference proteome</keyword>
<gene>
    <name evidence="2" type="ORF">NECAME_06637</name>
</gene>
<evidence type="ECO:0000313" key="2">
    <source>
        <dbReference type="EMBL" id="ETN84833.1"/>
    </source>
</evidence>
<dbReference type="EMBL" id="KI657850">
    <property type="protein sequence ID" value="ETN84833.1"/>
    <property type="molecule type" value="Genomic_DNA"/>
</dbReference>
<reference evidence="3" key="1">
    <citation type="journal article" date="2014" name="Nat. Genet.">
        <title>Genome of the human hookworm Necator americanus.</title>
        <authorList>
            <person name="Tang Y.T."/>
            <person name="Gao X."/>
            <person name="Rosa B.A."/>
            <person name="Abubucker S."/>
            <person name="Hallsworth-Pepin K."/>
            <person name="Martin J."/>
            <person name="Tyagi R."/>
            <person name="Heizer E."/>
            <person name="Zhang X."/>
            <person name="Bhonagiri-Palsikar V."/>
            <person name="Minx P."/>
            <person name="Warren W.C."/>
            <person name="Wang Q."/>
            <person name="Zhan B."/>
            <person name="Hotez P.J."/>
            <person name="Sternberg P.W."/>
            <person name="Dougall A."/>
            <person name="Gaze S.T."/>
            <person name="Mulvenna J."/>
            <person name="Sotillo J."/>
            <person name="Ranganathan S."/>
            <person name="Rabelo E.M."/>
            <person name="Wilson R.K."/>
            <person name="Felgner P.L."/>
            <person name="Bethony J."/>
            <person name="Hawdon J.M."/>
            <person name="Gasser R.B."/>
            <person name="Loukas A."/>
            <person name="Mitreva M."/>
        </authorList>
    </citation>
    <scope>NUCLEOTIDE SEQUENCE [LARGE SCALE GENOMIC DNA]</scope>
</reference>
<dbReference type="Proteomes" id="UP000053676">
    <property type="component" value="Unassembled WGS sequence"/>
</dbReference>
<sequence length="286" mass="31836">MAANRPEIAETQACKEDERTDEGEDVPSFCCRRQLLHLRADGHYLNFTERTPYDYGVAPLVTSHSPVCSVGICDVRGPRQTQVAASICRSQHRERKKIYLVEVLAGFSHSQRSFPGRPRLKPEIDLISNKQEEKRLGKGMHEDKPHPHFALCATEMLPTVVMLSQAISLWLASSSKQLMRLSTWTVVGAEQFECLYCSRLLLVAVSRLLLEEKILYRGTCQESCDIYSALEAVGIQHLSLKVVSTVKDHSGKMSSDAVCKVTGKLVAGTGKQSNTFQCAKFAPHSN</sequence>
<accession>W2TSV6</accession>
<dbReference type="KEGG" id="nai:NECAME_06637"/>
<dbReference type="CTD" id="25346669"/>
<evidence type="ECO:0000313" key="3">
    <source>
        <dbReference type="Proteomes" id="UP000053676"/>
    </source>
</evidence>
<organism evidence="2 3">
    <name type="scientific">Necator americanus</name>
    <name type="common">Human hookworm</name>
    <dbReference type="NCBI Taxonomy" id="51031"/>
    <lineage>
        <taxon>Eukaryota</taxon>
        <taxon>Metazoa</taxon>
        <taxon>Ecdysozoa</taxon>
        <taxon>Nematoda</taxon>
        <taxon>Chromadorea</taxon>
        <taxon>Rhabditida</taxon>
        <taxon>Rhabditina</taxon>
        <taxon>Rhabditomorpha</taxon>
        <taxon>Strongyloidea</taxon>
        <taxon>Ancylostomatidae</taxon>
        <taxon>Bunostominae</taxon>
        <taxon>Necator</taxon>
    </lineage>
</organism>
<dbReference type="GeneID" id="25346669"/>
<name>W2TSV6_NECAM</name>
<proteinExistence type="predicted"/>
<feature type="region of interest" description="Disordered" evidence="1">
    <location>
        <begin position="1"/>
        <end position="25"/>
    </location>
</feature>
<dbReference type="AlphaFoldDB" id="W2TSV6"/>
<protein>
    <submittedName>
        <fullName evidence="2">Uncharacterized protein</fullName>
    </submittedName>
</protein>
<evidence type="ECO:0000256" key="1">
    <source>
        <dbReference type="SAM" id="MobiDB-lite"/>
    </source>
</evidence>